<keyword evidence="2" id="KW-0547">Nucleotide-binding</keyword>
<dbReference type="Proteomes" id="UP000541810">
    <property type="component" value="Unassembled WGS sequence"/>
</dbReference>
<comment type="similarity">
    <text evidence="1">Belongs to the GSP E family.</text>
</comment>
<dbReference type="Gene3D" id="3.40.50.300">
    <property type="entry name" value="P-loop containing nucleotide triphosphate hydrolases"/>
    <property type="match status" value="1"/>
</dbReference>
<keyword evidence="6" id="KW-1185">Reference proteome</keyword>
<sequence length="583" mass="63928">MTALNSNQSSPQTNAAPAPRVGDLLLEKGLITDEQIEQALAFQKSRGHKKLLGEVLVEMEFVTTHQVMEALADAYGVPFARLTSKMADPKVVGLLEREFLESQTLLPLFLVQGKLTLAMAEPTNVFVVDEVERMTGHTVQVVATTPQDIEETLKSVLPDGNVFVIDDMMDVSDSDLSVVEKQITDLSDLENSASESPVIKLVNYIVYAAVKDGASDIHIEPDDGNLRVRYRVDGRLFEKLSPPHQMLAAVVSRIKIMAGLDISERRVPQDGGITIVIDKRQIDLRVSTCPGKFGEKVVIRIIDTRNAMTSLDKLGFGYEMLESFRSTIHEPNGVFLVTGPTGSGKSTSLYAALNEINNEAINISTVEDPVEYNLSGVNQFQVNEKAGFTFSGALRSLLRQDPDVIMLGEIRDQETAKIATQAALTGHMVLSTLHTNDAPSAITRLYNIGVEPYLVAASIRGVLAQRLVRKICKHCKEQVEMTHTLERTIERLVPAGEAPLETVYHGTGCPKCRETGYAGRLGIYELMIPDDECLDLISRGAGLQELRRHVEAGNGYTTLRQDGLEKVRAGLTTLEELFKATAG</sequence>
<dbReference type="SUPFAM" id="SSF160246">
    <property type="entry name" value="EspE N-terminal domain-like"/>
    <property type="match status" value="1"/>
</dbReference>
<proteinExistence type="inferred from homology"/>
<dbReference type="InterPro" id="IPR007831">
    <property type="entry name" value="T2SS_GspE_N"/>
</dbReference>
<evidence type="ECO:0000256" key="2">
    <source>
        <dbReference type="ARBA" id="ARBA00022741"/>
    </source>
</evidence>
<feature type="domain" description="Bacterial type II secretion system protein E" evidence="4">
    <location>
        <begin position="398"/>
        <end position="412"/>
    </location>
</feature>
<dbReference type="Pfam" id="PF00437">
    <property type="entry name" value="T2SSE"/>
    <property type="match status" value="1"/>
</dbReference>
<evidence type="ECO:0000313" key="5">
    <source>
        <dbReference type="EMBL" id="MBB6430037.1"/>
    </source>
</evidence>
<dbReference type="EMBL" id="JACHGY010000001">
    <property type="protein sequence ID" value="MBB6430037.1"/>
    <property type="molecule type" value="Genomic_DNA"/>
</dbReference>
<dbReference type="InterPro" id="IPR001482">
    <property type="entry name" value="T2SS/T4SS_dom"/>
</dbReference>
<dbReference type="SUPFAM" id="SSF52540">
    <property type="entry name" value="P-loop containing nucleoside triphosphate hydrolases"/>
    <property type="match status" value="1"/>
</dbReference>
<dbReference type="Pfam" id="PF05157">
    <property type="entry name" value="MshEN"/>
    <property type="match status" value="1"/>
</dbReference>
<dbReference type="Gene3D" id="3.30.300.160">
    <property type="entry name" value="Type II secretion system, protein E, N-terminal domain"/>
    <property type="match status" value="1"/>
</dbReference>
<comment type="caution">
    <text evidence="5">The sequence shown here is derived from an EMBL/GenBank/DDBJ whole genome shotgun (WGS) entry which is preliminary data.</text>
</comment>
<dbReference type="GO" id="GO:0005524">
    <property type="term" value="F:ATP binding"/>
    <property type="evidence" value="ECO:0007669"/>
    <property type="project" value="UniProtKB-KW"/>
</dbReference>
<dbReference type="RefSeq" id="WP_184677579.1">
    <property type="nucleotide sequence ID" value="NZ_JACHGY010000001.1"/>
</dbReference>
<evidence type="ECO:0000256" key="1">
    <source>
        <dbReference type="ARBA" id="ARBA00006611"/>
    </source>
</evidence>
<gene>
    <name evidence="5" type="ORF">HNQ40_001843</name>
</gene>
<dbReference type="CDD" id="cd01129">
    <property type="entry name" value="PulE-GspE-like"/>
    <property type="match status" value="1"/>
</dbReference>
<dbReference type="PROSITE" id="PS00662">
    <property type="entry name" value="T2SP_E"/>
    <property type="match status" value="1"/>
</dbReference>
<dbReference type="PANTHER" id="PTHR30258">
    <property type="entry name" value="TYPE II SECRETION SYSTEM PROTEIN GSPE-RELATED"/>
    <property type="match status" value="1"/>
</dbReference>
<evidence type="ECO:0000259" key="4">
    <source>
        <dbReference type="PROSITE" id="PS00662"/>
    </source>
</evidence>
<dbReference type="AlphaFoldDB" id="A0A7X0LKL5"/>
<dbReference type="PANTHER" id="PTHR30258:SF2">
    <property type="entry name" value="COMG OPERON PROTEIN 1"/>
    <property type="match status" value="1"/>
</dbReference>
<organism evidence="5 6">
    <name type="scientific">Algisphaera agarilytica</name>
    <dbReference type="NCBI Taxonomy" id="1385975"/>
    <lineage>
        <taxon>Bacteria</taxon>
        <taxon>Pseudomonadati</taxon>
        <taxon>Planctomycetota</taxon>
        <taxon>Phycisphaerae</taxon>
        <taxon>Phycisphaerales</taxon>
        <taxon>Phycisphaeraceae</taxon>
        <taxon>Algisphaera</taxon>
    </lineage>
</organism>
<protein>
    <submittedName>
        <fullName evidence="5">Type IV pilus assembly protein PilB</fullName>
    </submittedName>
</protein>
<dbReference type="FunFam" id="3.40.50.300:FF:000398">
    <property type="entry name" value="Type IV pilus assembly ATPase PilB"/>
    <property type="match status" value="1"/>
</dbReference>
<dbReference type="InterPro" id="IPR037257">
    <property type="entry name" value="T2SS_E_N_sf"/>
</dbReference>
<name>A0A7X0LKL5_9BACT</name>
<dbReference type="FunFam" id="3.30.450.90:FF:000001">
    <property type="entry name" value="Type II secretion system ATPase GspE"/>
    <property type="match status" value="1"/>
</dbReference>
<dbReference type="GO" id="GO:0005886">
    <property type="term" value="C:plasma membrane"/>
    <property type="evidence" value="ECO:0007669"/>
    <property type="project" value="TreeGrafter"/>
</dbReference>
<evidence type="ECO:0000313" key="6">
    <source>
        <dbReference type="Proteomes" id="UP000541810"/>
    </source>
</evidence>
<reference evidence="5 6" key="1">
    <citation type="submission" date="2020-08" db="EMBL/GenBank/DDBJ databases">
        <title>Genomic Encyclopedia of Type Strains, Phase IV (KMG-IV): sequencing the most valuable type-strain genomes for metagenomic binning, comparative biology and taxonomic classification.</title>
        <authorList>
            <person name="Goeker M."/>
        </authorList>
    </citation>
    <scope>NUCLEOTIDE SEQUENCE [LARGE SCALE GENOMIC DNA]</scope>
    <source>
        <strain evidence="5 6">DSM 103725</strain>
    </source>
</reference>
<keyword evidence="3" id="KW-0067">ATP-binding</keyword>
<dbReference type="GO" id="GO:0016887">
    <property type="term" value="F:ATP hydrolysis activity"/>
    <property type="evidence" value="ECO:0007669"/>
    <property type="project" value="TreeGrafter"/>
</dbReference>
<evidence type="ECO:0000256" key="3">
    <source>
        <dbReference type="ARBA" id="ARBA00022840"/>
    </source>
</evidence>
<dbReference type="InterPro" id="IPR027417">
    <property type="entry name" value="P-loop_NTPase"/>
</dbReference>
<accession>A0A7X0LKL5</accession>
<dbReference type="Gene3D" id="3.30.450.90">
    <property type="match status" value="1"/>
</dbReference>